<dbReference type="AlphaFoldDB" id="A0A1R2BMZ9"/>
<evidence type="ECO:0000256" key="2">
    <source>
        <dbReference type="SAM" id="MobiDB-lite"/>
    </source>
</evidence>
<dbReference type="OrthoDB" id="10669999at2759"/>
<keyword evidence="4" id="KW-1185">Reference proteome</keyword>
<evidence type="ECO:0000256" key="1">
    <source>
        <dbReference type="SAM" id="Coils"/>
    </source>
</evidence>
<reference evidence="3 4" key="1">
    <citation type="submission" date="2016-11" db="EMBL/GenBank/DDBJ databases">
        <title>The macronuclear genome of Stentor coeruleus: a giant cell with tiny introns.</title>
        <authorList>
            <person name="Slabodnick M."/>
            <person name="Ruby J.G."/>
            <person name="Reiff S.B."/>
            <person name="Swart E.C."/>
            <person name="Gosai S."/>
            <person name="Prabakaran S."/>
            <person name="Witkowska E."/>
            <person name="Larue G.E."/>
            <person name="Fisher S."/>
            <person name="Freeman R.M."/>
            <person name="Gunawardena J."/>
            <person name="Chu W."/>
            <person name="Stover N.A."/>
            <person name="Gregory B.D."/>
            <person name="Nowacki M."/>
            <person name="Derisi J."/>
            <person name="Roy S.W."/>
            <person name="Marshall W.F."/>
            <person name="Sood P."/>
        </authorList>
    </citation>
    <scope>NUCLEOTIDE SEQUENCE [LARGE SCALE GENOMIC DNA]</scope>
    <source>
        <strain evidence="3">WM001</strain>
    </source>
</reference>
<accession>A0A1R2BMZ9</accession>
<dbReference type="Proteomes" id="UP000187209">
    <property type="component" value="Unassembled WGS sequence"/>
</dbReference>
<gene>
    <name evidence="3" type="ORF">SteCoe_22091</name>
</gene>
<feature type="compositionally biased region" description="Polar residues" evidence="2">
    <location>
        <begin position="9"/>
        <end position="18"/>
    </location>
</feature>
<organism evidence="3 4">
    <name type="scientific">Stentor coeruleus</name>
    <dbReference type="NCBI Taxonomy" id="5963"/>
    <lineage>
        <taxon>Eukaryota</taxon>
        <taxon>Sar</taxon>
        <taxon>Alveolata</taxon>
        <taxon>Ciliophora</taxon>
        <taxon>Postciliodesmatophora</taxon>
        <taxon>Heterotrichea</taxon>
        <taxon>Heterotrichida</taxon>
        <taxon>Stentoridae</taxon>
        <taxon>Stentor</taxon>
    </lineage>
</organism>
<feature type="coiled-coil region" evidence="1">
    <location>
        <begin position="194"/>
        <end position="221"/>
    </location>
</feature>
<feature type="compositionally biased region" description="Low complexity" evidence="2">
    <location>
        <begin position="24"/>
        <end position="39"/>
    </location>
</feature>
<feature type="region of interest" description="Disordered" evidence="2">
    <location>
        <begin position="1"/>
        <end position="54"/>
    </location>
</feature>
<evidence type="ECO:0000313" key="3">
    <source>
        <dbReference type="EMBL" id="OMJ78157.1"/>
    </source>
</evidence>
<sequence>MIDRKNIHSRSSSSNNGLGHTRKISSLAPESISPSISSKDSTRSVPVKKGTAGSSKIPICSNCLKFMQQEVRLIQTLSSLASGIQNFITGIQEWKNANLNLPSALELGIKDLELNNDFESSRKFVELCKGIEMLGNLTVGIAKNVNNLAKTSPWECVKKKVEIKSEEGVMECIKKAKECLYGIQGKLMEENAPVQSANSLVQALNIQLMQSKRERRALEVLVKTSGSGELEKVQAVLDNLLANK</sequence>
<protein>
    <submittedName>
        <fullName evidence="3">Uncharacterized protein</fullName>
    </submittedName>
</protein>
<comment type="caution">
    <text evidence="3">The sequence shown here is derived from an EMBL/GenBank/DDBJ whole genome shotgun (WGS) entry which is preliminary data.</text>
</comment>
<proteinExistence type="predicted"/>
<name>A0A1R2BMZ9_9CILI</name>
<evidence type="ECO:0000313" key="4">
    <source>
        <dbReference type="Proteomes" id="UP000187209"/>
    </source>
</evidence>
<dbReference type="EMBL" id="MPUH01000536">
    <property type="protein sequence ID" value="OMJ78157.1"/>
    <property type="molecule type" value="Genomic_DNA"/>
</dbReference>
<keyword evidence="1" id="KW-0175">Coiled coil</keyword>